<dbReference type="RefSeq" id="XP_068138694.1">
    <property type="nucleotide sequence ID" value="XM_068282593.1"/>
</dbReference>
<dbReference type="VEuPathDB" id="FungiDB:YALI1_D04204g"/>
<dbReference type="Proteomes" id="UP000182444">
    <property type="component" value="Chromosome 1D"/>
</dbReference>
<feature type="region of interest" description="Disordered" evidence="1">
    <location>
        <begin position="511"/>
        <end position="530"/>
    </location>
</feature>
<evidence type="ECO:0000313" key="3">
    <source>
        <dbReference type="Proteomes" id="UP000182444"/>
    </source>
</evidence>
<feature type="region of interest" description="Disordered" evidence="1">
    <location>
        <begin position="549"/>
        <end position="610"/>
    </location>
</feature>
<proteinExistence type="predicted"/>
<gene>
    <name evidence="2" type="ORF">YALI1_D04204g</name>
</gene>
<dbReference type="VEuPathDB" id="FungiDB:YALI0_D03311g"/>
<feature type="region of interest" description="Disordered" evidence="1">
    <location>
        <begin position="426"/>
        <end position="502"/>
    </location>
</feature>
<dbReference type="AlphaFoldDB" id="A0A1D8ND21"/>
<feature type="compositionally biased region" description="Polar residues" evidence="1">
    <location>
        <begin position="580"/>
        <end position="589"/>
    </location>
</feature>
<dbReference type="EMBL" id="CP017556">
    <property type="protein sequence ID" value="AOW03522.1"/>
    <property type="molecule type" value="Genomic_DNA"/>
</dbReference>
<reference evidence="2 3" key="1">
    <citation type="journal article" date="2016" name="PLoS ONE">
        <title>Sequence Assembly of Yarrowia lipolytica Strain W29/CLIB89 Shows Transposable Element Diversity.</title>
        <authorList>
            <person name="Magnan C."/>
            <person name="Yu J."/>
            <person name="Chang I."/>
            <person name="Jahn E."/>
            <person name="Kanomata Y."/>
            <person name="Wu J."/>
            <person name="Zeller M."/>
            <person name="Oakes M."/>
            <person name="Baldi P."/>
            <person name="Sandmeyer S."/>
        </authorList>
    </citation>
    <scope>NUCLEOTIDE SEQUENCE [LARGE SCALE GENOMIC DNA]</scope>
    <source>
        <strain evidence="3">CLIB89(W29)</strain>
    </source>
</reference>
<organism evidence="2 3">
    <name type="scientific">Yarrowia lipolytica</name>
    <name type="common">Candida lipolytica</name>
    <dbReference type="NCBI Taxonomy" id="4952"/>
    <lineage>
        <taxon>Eukaryota</taxon>
        <taxon>Fungi</taxon>
        <taxon>Dikarya</taxon>
        <taxon>Ascomycota</taxon>
        <taxon>Saccharomycotina</taxon>
        <taxon>Dipodascomycetes</taxon>
        <taxon>Dipodascales</taxon>
        <taxon>Dipodascales incertae sedis</taxon>
        <taxon>Yarrowia</taxon>
    </lineage>
</organism>
<accession>A0A1D8ND21</accession>
<feature type="compositionally biased region" description="Low complexity" evidence="1">
    <location>
        <begin position="426"/>
        <end position="442"/>
    </location>
</feature>
<feature type="compositionally biased region" description="Polar residues" evidence="1">
    <location>
        <begin position="556"/>
        <end position="565"/>
    </location>
</feature>
<evidence type="ECO:0000256" key="1">
    <source>
        <dbReference type="SAM" id="MobiDB-lite"/>
    </source>
</evidence>
<feature type="compositionally biased region" description="Basic and acidic residues" evidence="1">
    <location>
        <begin position="568"/>
        <end position="579"/>
    </location>
</feature>
<dbReference type="GeneID" id="94583214"/>
<feature type="compositionally biased region" description="Polar residues" evidence="1">
    <location>
        <begin position="600"/>
        <end position="610"/>
    </location>
</feature>
<name>A0A1D8ND21_YARLL</name>
<protein>
    <submittedName>
        <fullName evidence="2">Uncharacterized protein</fullName>
    </submittedName>
</protein>
<feature type="compositionally biased region" description="Polar residues" evidence="1">
    <location>
        <begin position="473"/>
        <end position="491"/>
    </location>
</feature>
<feature type="compositionally biased region" description="Low complexity" evidence="1">
    <location>
        <begin position="451"/>
        <end position="472"/>
    </location>
</feature>
<evidence type="ECO:0000313" key="2">
    <source>
        <dbReference type="EMBL" id="AOW03522.1"/>
    </source>
</evidence>
<sequence>MSLFLSLFCHLVFSSVIWSFLLLDLLFSPCLLHPIMPTNYEEKLLEKLFLLHYLNKRGTDNWKSSLKEMLRFCCQLWKLQTPRLGVIHDGKTVEYIHNLYLEKRWKSTKLDDGTITNIFTYDLLKNILEYGFKSGAVYSLEYPTDLSALLKHTDSENCGFVDGVDVCAVKEIVKNVPQQFLEFAYALVHERYPHRSVTEWREIHVNTNINESRYALKDYREYFRHFSSRFPHKYKKIDTKNTQLHDEILVNFFLTNCGPHADIPGLLAATFLHKSVAQWKKHCEAALTKRLNSLAISWYDPDTWKHVYNLFLPRYELVQAGQAKDNPIELDDKEEEEQVETSIETYSSTNILQSALNIFEGFLDCTHHHSTPSEVFLACFNEAMKQETSFFNREKAYGKLKKLCGQLNTEQSTSDISPTNLERFESLVSPPSSSQMSVPESVLGEFNGSGTTKNSLNTSEETSNTSGHTSTSKYNSTAEDTSGNSSASSNRVIPMEDSPPSSPLYIIQPQTNQTSTPVAPVPTQKDAKERDRKIRHELIISKKQRLNGGKGLFKQPQIQSRTPQSCEIHPRYPQSRDTKVQSGVQSTAAEPTPTVLRPPGTQTIPSRGSGTQEKRFYTQHEHFSQLLGTPQGQKSLVQPTIAARGQNSFQGLSEKISQASRDSEARKTQDGIYKRPKFKIPSHTGHVKAARISLEHLTATAHSAVPSGAPGRPAPVKQQITSVETVKELFRQLQNARNGPSIRNCNYK</sequence>